<dbReference type="EMBL" id="WTYA01000010">
    <property type="protein sequence ID" value="MXP29695.1"/>
    <property type="molecule type" value="Genomic_DNA"/>
</dbReference>
<protein>
    <submittedName>
        <fullName evidence="1">Uncharacterized protein</fullName>
    </submittedName>
</protein>
<proteinExistence type="predicted"/>
<organism evidence="1 2">
    <name type="scientific">Qipengyuania algicida</name>
    <dbReference type="NCBI Taxonomy" id="1836209"/>
    <lineage>
        <taxon>Bacteria</taxon>
        <taxon>Pseudomonadati</taxon>
        <taxon>Pseudomonadota</taxon>
        <taxon>Alphaproteobacteria</taxon>
        <taxon>Sphingomonadales</taxon>
        <taxon>Erythrobacteraceae</taxon>
        <taxon>Qipengyuania</taxon>
    </lineage>
</organism>
<name>A0A845ALF9_9SPHN</name>
<reference evidence="1 2" key="1">
    <citation type="submission" date="2019-12" db="EMBL/GenBank/DDBJ databases">
        <title>Genomic-based taxomic classification of the family Erythrobacteraceae.</title>
        <authorList>
            <person name="Xu L."/>
        </authorList>
    </citation>
    <scope>NUCLEOTIDE SEQUENCE [LARGE SCALE GENOMIC DNA]</scope>
    <source>
        <strain evidence="1 2">KEMB 9005-328</strain>
    </source>
</reference>
<evidence type="ECO:0000313" key="1">
    <source>
        <dbReference type="EMBL" id="MXP29695.1"/>
    </source>
</evidence>
<accession>A0A845ALF9</accession>
<dbReference type="Proteomes" id="UP000439780">
    <property type="component" value="Unassembled WGS sequence"/>
</dbReference>
<sequence>MSVEPYVTWHSFLSGVLRFATEPFYIGVFAQMSLQHATGGAVLLFVSAPGCMRSNGALPSRRKASIGEASTMEGTMPYQFDTQALMALTLPELMALYQTLKSEIAEMPAGSPAATRTADLIDRICSVIQQKRHASAMRIWGPRL</sequence>
<gene>
    <name evidence="1" type="ORF">GRI58_12840</name>
</gene>
<dbReference type="RefSeq" id="WP_160753989.1">
    <property type="nucleotide sequence ID" value="NZ_WTYA01000010.1"/>
</dbReference>
<comment type="caution">
    <text evidence="1">The sequence shown here is derived from an EMBL/GenBank/DDBJ whole genome shotgun (WGS) entry which is preliminary data.</text>
</comment>
<dbReference type="AlphaFoldDB" id="A0A845ALF9"/>
<evidence type="ECO:0000313" key="2">
    <source>
        <dbReference type="Proteomes" id="UP000439780"/>
    </source>
</evidence>
<keyword evidence="2" id="KW-1185">Reference proteome</keyword>